<protein>
    <submittedName>
        <fullName evidence="2">Uncharacterized protein</fullName>
    </submittedName>
</protein>
<sequence length="775" mass="89291">MDLKQHFTSRDNIMKLSNKICNHLDITPDNNEGKKGVKEALDKIMPLVWKSNIENIRTQPIKYALAELNKKSIENIVKRVKTNHRQQSPPQQQQKSVSQMGIDREKEIFGDRKIRLQRQSMPTKREPKSGIMESDINSGFAGFASFNPAEQGEYVRADGSMGLHFQTNVNQRELLDGDRKKSEIGNDIESRFAQLEQERGYQGGGNNGGDMPYMYNSGQNQIKPNEINFSLDGGNSSRGNRKNDEQDDQQQIENFGGIYNGIGNMNGYETNFDAQYQMPQMPMQFNQMTQNQNQMTQNQNQMNQFQNQNMPNYQNPNPNQNPINQFNMPQQENNNPQMETIMTMFQQMMMMMMNNNNTANNELNALSQVNNEYKTTIANDLGIDPQSILNLSSAEIGKLISEQKKEAKNKNKDKNKNNEKKENEKKEKLLQKIIELKNENIKKQQTLHKHTKNKKRIIQEESSDSESESESENSNSSSSSSSNESESEKTSDDSSSSESEKRPIKKAPIINKSKQPPQKKDKINTKTLTIKSNEVEKNPQHYNDYLVEFENYFNLKSVKSIKNISLNNVDINFCVPINSIENTFIIKVHNGSDDSDDDSCSDDNNDNDKIYEIVFEEGNYTIAEIVNNFNKYCENEGCDVRMKEKNGFVVISHLNKEKFTIDCTNKSIGNLLGFTEKQYSNSFKYTAEIRHAFNEKPMYLYFLNINEENPFAKINPDGSFEQLIKKFNDYIDLNFIVQFRALNKRDDDDDETNIKELINFGNLPHEITLKLEYTS</sequence>
<evidence type="ECO:0000313" key="2">
    <source>
        <dbReference type="EMBL" id="ATZ80722.1"/>
    </source>
</evidence>
<feature type="compositionally biased region" description="Acidic residues" evidence="1">
    <location>
        <begin position="461"/>
        <end position="471"/>
    </location>
</feature>
<feature type="region of interest" description="Disordered" evidence="1">
    <location>
        <begin position="403"/>
        <end position="426"/>
    </location>
</feature>
<name>A0A2H4UUX1_9VIRU</name>
<keyword evidence="3" id="KW-1185">Reference proteome</keyword>
<feature type="region of interest" description="Disordered" evidence="1">
    <location>
        <begin position="444"/>
        <end position="532"/>
    </location>
</feature>
<evidence type="ECO:0000256" key="1">
    <source>
        <dbReference type="SAM" id="MobiDB-lite"/>
    </source>
</evidence>
<dbReference type="EMBL" id="MF782455">
    <property type="protein sequence ID" value="ATZ80722.1"/>
    <property type="molecule type" value="Genomic_DNA"/>
</dbReference>
<organism evidence="2">
    <name type="scientific">Bodo saltans virus</name>
    <dbReference type="NCBI Taxonomy" id="2024608"/>
    <lineage>
        <taxon>Viruses</taxon>
        <taxon>Varidnaviria</taxon>
        <taxon>Bamfordvirae</taxon>
        <taxon>Nucleocytoviricota</taxon>
        <taxon>Megaviricetes</taxon>
        <taxon>Imitervirales</taxon>
        <taxon>Mimiviridae</taxon>
        <taxon>Klosneuvirinae</taxon>
        <taxon>Theiavirus</taxon>
        <taxon>Theiavirus salishense</taxon>
    </lineage>
</organism>
<reference evidence="2" key="1">
    <citation type="journal article" date="2017" name="Elife">
        <title>The kinetoplastid-infecting Bodo saltans virus (BsV), a window into the most abundant giant viruses in the sea.</title>
        <authorList>
            <person name="Deeg C.M."/>
            <person name="Chow C.-E.T."/>
            <person name="Suttle C.A."/>
        </authorList>
    </citation>
    <scope>NUCLEOTIDE SEQUENCE</scope>
    <source>
        <strain evidence="2">NG1</strain>
    </source>
</reference>
<gene>
    <name evidence="2" type="ORF">BMW23_0676</name>
</gene>
<feature type="compositionally biased region" description="Basic residues" evidence="1">
    <location>
        <begin position="445"/>
        <end position="456"/>
    </location>
</feature>
<evidence type="ECO:0000313" key="3">
    <source>
        <dbReference type="Proteomes" id="UP000240325"/>
    </source>
</evidence>
<feature type="region of interest" description="Disordered" evidence="1">
    <location>
        <begin position="197"/>
        <end position="247"/>
    </location>
</feature>
<feature type="compositionally biased region" description="Low complexity" evidence="1">
    <location>
        <begin position="472"/>
        <end position="484"/>
    </location>
</feature>
<feature type="region of interest" description="Disordered" evidence="1">
    <location>
        <begin position="81"/>
        <end position="102"/>
    </location>
</feature>
<feature type="compositionally biased region" description="Low complexity" evidence="1">
    <location>
        <begin position="86"/>
        <end position="99"/>
    </location>
</feature>
<accession>A0A2H4UUX1</accession>
<dbReference type="Proteomes" id="UP000240325">
    <property type="component" value="Segment"/>
</dbReference>
<proteinExistence type="predicted"/>
<feature type="compositionally biased region" description="Basic and acidic residues" evidence="1">
    <location>
        <begin position="486"/>
        <end position="502"/>
    </location>
</feature>